<proteinExistence type="predicted"/>
<evidence type="ECO:0000313" key="2">
    <source>
        <dbReference type="Proteomes" id="UP001428341"/>
    </source>
</evidence>
<organism evidence="1 2">
    <name type="scientific">Citrus x changshan-huyou</name>
    <dbReference type="NCBI Taxonomy" id="2935761"/>
    <lineage>
        <taxon>Eukaryota</taxon>
        <taxon>Viridiplantae</taxon>
        <taxon>Streptophyta</taxon>
        <taxon>Embryophyta</taxon>
        <taxon>Tracheophyta</taxon>
        <taxon>Spermatophyta</taxon>
        <taxon>Magnoliopsida</taxon>
        <taxon>eudicotyledons</taxon>
        <taxon>Gunneridae</taxon>
        <taxon>Pentapetalae</taxon>
        <taxon>rosids</taxon>
        <taxon>malvids</taxon>
        <taxon>Sapindales</taxon>
        <taxon>Rutaceae</taxon>
        <taxon>Aurantioideae</taxon>
        <taxon>Citrus</taxon>
    </lineage>
</organism>
<sequence length="110" mass="12347">MNLNRWINLTSSGRVNDNAPITTSILQHTSTIKILRLLELKKGVLEAHIQNDNSFSDPELASVLCPIINYKVQDLGFDRSKIPLSIMPDIAMESSPRELVTYEFCASSRT</sequence>
<keyword evidence="2" id="KW-1185">Reference proteome</keyword>
<dbReference type="AlphaFoldDB" id="A0AAP0N0T9"/>
<accession>A0AAP0N0T9</accession>
<reference evidence="1 2" key="1">
    <citation type="submission" date="2024-05" db="EMBL/GenBank/DDBJ databases">
        <title>Haplotype-resolved chromosome-level genome assembly of Huyou (Citrus changshanensis).</title>
        <authorList>
            <person name="Miao C."/>
            <person name="Chen W."/>
            <person name="Wu Y."/>
            <person name="Wang L."/>
            <person name="Zhao S."/>
            <person name="Grierson D."/>
            <person name="Xu C."/>
            <person name="Chen K."/>
        </authorList>
    </citation>
    <scope>NUCLEOTIDE SEQUENCE [LARGE SCALE GENOMIC DNA]</scope>
    <source>
        <strain evidence="1">01-14</strain>
        <tissue evidence="1">Leaf</tissue>
    </source>
</reference>
<dbReference type="Proteomes" id="UP001428341">
    <property type="component" value="Unassembled WGS sequence"/>
</dbReference>
<evidence type="ECO:0000313" key="1">
    <source>
        <dbReference type="EMBL" id="KAK9227885.1"/>
    </source>
</evidence>
<protein>
    <submittedName>
        <fullName evidence="1">Uncharacterized protein</fullName>
    </submittedName>
</protein>
<dbReference type="EMBL" id="JBCGBO010000001">
    <property type="protein sequence ID" value="KAK9227885.1"/>
    <property type="molecule type" value="Genomic_DNA"/>
</dbReference>
<comment type="caution">
    <text evidence="1">The sequence shown here is derived from an EMBL/GenBank/DDBJ whole genome shotgun (WGS) entry which is preliminary data.</text>
</comment>
<name>A0AAP0N0T9_9ROSI</name>
<gene>
    <name evidence="1" type="ORF">WN944_020829</name>
</gene>